<keyword evidence="3" id="KW-0472">Membrane</keyword>
<evidence type="ECO:0000256" key="1">
    <source>
        <dbReference type="ARBA" id="ARBA00005964"/>
    </source>
</evidence>
<keyword evidence="2" id="KW-0325">Glycoprotein</keyword>
<feature type="domain" description="Carboxylesterase type B" evidence="4">
    <location>
        <begin position="29"/>
        <end position="557"/>
    </location>
</feature>
<reference evidence="6" key="1">
    <citation type="submission" date="2025-08" db="UniProtKB">
        <authorList>
            <consortium name="RefSeq"/>
        </authorList>
    </citation>
    <scope>IDENTIFICATION</scope>
    <source>
        <strain evidence="6">15085-1641.00</strain>
        <tissue evidence="6">Whole body</tissue>
    </source>
</reference>
<gene>
    <name evidence="6" type="primary">LOC111600055</name>
</gene>
<sequence length="609" mass="69363">MWSKNLFISVYFYVIYNLFYTCVISIDAPYIHIPGNGIISGTYLKMYRTQNIKAYLGIRYAHAARFSPPDIELPPWKGVFNATSFAPSCWQQARASANAQLEKVLDVISGEMLNEGGTRKYDENCLNLNVFVPDGLPEVDGYAVIVWIHSGNFTMGSPIDIEPFQLVFKQKVIVVTFSYRLNIFGFFSTDDGEAQGNFGLMDQSAALYWVKKNINYFGGDENRITLMGHDAGAISAALHMTSGEWSKGAFHKAIIMSGNPLVSVRSPHEFNNDLDKISNIFGCARRPTSLFIQCLKRIDAKIITENLPSVEWGPIVDYGLSNTSYPFIENQPENLFKSGTYHKVPLIVGITDMEEVLEVFKEYITTELTTDDLKNFFSDIAVNDIYKATGSNEWCTNFPIISDAINFMYSDENSEEEMKINTNLINAHTDKLYLTPLETFIDIVSKHQTIYSYIFKFRSKTLSSDLPNWIGVPKYFDQIFVWGIPYVGNVVEWKSTDKKMADIVMTLWANFAKTSNPTKSNVYVKWNTMEPPKYSYLIIDESFNTGYLSDNRRVQFWKNLYPKIVNFATECCNSTNGGTTNLISYIMYLVICLCICLDIYVQIPILTYF</sequence>
<evidence type="ECO:0000313" key="6">
    <source>
        <dbReference type="RefSeq" id="XP_023171750.2"/>
    </source>
</evidence>
<evidence type="ECO:0000259" key="4">
    <source>
        <dbReference type="Pfam" id="PF00135"/>
    </source>
</evidence>
<dbReference type="KEGG" id="dhe:111600055"/>
<feature type="transmembrane region" description="Helical" evidence="3">
    <location>
        <begin position="7"/>
        <end position="26"/>
    </location>
</feature>
<feature type="transmembrane region" description="Helical" evidence="3">
    <location>
        <begin position="582"/>
        <end position="601"/>
    </location>
</feature>
<dbReference type="OMA" id="EWSKGGF"/>
<comment type="similarity">
    <text evidence="1">Belongs to the type-B carboxylesterase/lipase family.</text>
</comment>
<dbReference type="GeneID" id="111600055"/>
<dbReference type="AlphaFoldDB" id="A0A6J1LUI0"/>
<dbReference type="InterPro" id="IPR029058">
    <property type="entry name" value="AB_hydrolase_fold"/>
</dbReference>
<evidence type="ECO:0000256" key="2">
    <source>
        <dbReference type="ARBA" id="ARBA00023180"/>
    </source>
</evidence>
<name>A0A6J1LUI0_DROHY</name>
<dbReference type="Proteomes" id="UP000504633">
    <property type="component" value="Unplaced"/>
</dbReference>
<evidence type="ECO:0000313" key="5">
    <source>
        <dbReference type="Proteomes" id="UP000504633"/>
    </source>
</evidence>
<dbReference type="OrthoDB" id="408631at2759"/>
<accession>A0A6J1LUI0</accession>
<evidence type="ECO:0000256" key="3">
    <source>
        <dbReference type="SAM" id="Phobius"/>
    </source>
</evidence>
<keyword evidence="5" id="KW-1185">Reference proteome</keyword>
<dbReference type="SUPFAM" id="SSF53474">
    <property type="entry name" value="alpha/beta-Hydrolases"/>
    <property type="match status" value="1"/>
</dbReference>
<proteinExistence type="inferred from homology"/>
<dbReference type="RefSeq" id="XP_023171750.2">
    <property type="nucleotide sequence ID" value="XM_023315982.2"/>
</dbReference>
<dbReference type="Pfam" id="PF00135">
    <property type="entry name" value="COesterase"/>
    <property type="match status" value="1"/>
</dbReference>
<dbReference type="Gene3D" id="3.40.50.1820">
    <property type="entry name" value="alpha/beta hydrolase"/>
    <property type="match status" value="1"/>
</dbReference>
<keyword evidence="3" id="KW-1133">Transmembrane helix</keyword>
<protein>
    <submittedName>
        <fullName evidence="6">Carboxylesterase 5A</fullName>
    </submittedName>
</protein>
<keyword evidence="3" id="KW-0812">Transmembrane</keyword>
<dbReference type="PANTHER" id="PTHR43903">
    <property type="entry name" value="NEUROLIGIN"/>
    <property type="match status" value="1"/>
</dbReference>
<organism evidence="5 6">
    <name type="scientific">Drosophila hydei</name>
    <name type="common">Fruit fly</name>
    <dbReference type="NCBI Taxonomy" id="7224"/>
    <lineage>
        <taxon>Eukaryota</taxon>
        <taxon>Metazoa</taxon>
        <taxon>Ecdysozoa</taxon>
        <taxon>Arthropoda</taxon>
        <taxon>Hexapoda</taxon>
        <taxon>Insecta</taxon>
        <taxon>Pterygota</taxon>
        <taxon>Neoptera</taxon>
        <taxon>Endopterygota</taxon>
        <taxon>Diptera</taxon>
        <taxon>Brachycera</taxon>
        <taxon>Muscomorpha</taxon>
        <taxon>Ephydroidea</taxon>
        <taxon>Drosophilidae</taxon>
        <taxon>Drosophila</taxon>
    </lineage>
</organism>
<dbReference type="InterPro" id="IPR051093">
    <property type="entry name" value="Neuroligin/BSAL"/>
</dbReference>
<dbReference type="InterPro" id="IPR002018">
    <property type="entry name" value="CarbesteraseB"/>
</dbReference>